<proteinExistence type="predicted"/>
<dbReference type="GeneID" id="6165069"/>
<name>B1Y9D2_PYRNV</name>
<accession>B1Y9D2</accession>
<evidence type="ECO:0000313" key="2">
    <source>
        <dbReference type="Proteomes" id="UP000001694"/>
    </source>
</evidence>
<protein>
    <submittedName>
        <fullName evidence="1">Uncharacterized protein</fullName>
    </submittedName>
</protein>
<organism evidence="1 2">
    <name type="scientific">Pyrobaculum neutrophilum (strain DSM 2338 / JCM 9278 / NBRC 100436 / V24Sta)</name>
    <name type="common">Thermoproteus neutrophilus</name>
    <dbReference type="NCBI Taxonomy" id="444157"/>
    <lineage>
        <taxon>Archaea</taxon>
        <taxon>Thermoproteota</taxon>
        <taxon>Thermoprotei</taxon>
        <taxon>Thermoproteales</taxon>
        <taxon>Thermoproteaceae</taxon>
        <taxon>Pyrobaculum</taxon>
    </lineage>
</organism>
<sequence length="206" mass="22650">MATASRASLEQEIYLRSLTGYLVGQNLLEGYKRVAVITYPDRICSAMAAALATSYIAKGNYRDEAAAVFTYEDGKEAEVAKKVVDYKPDIVYLSFGGEQKLSYVAEITKKILSALSQAGYKGALGIHVRVWLATKQLSAVLADKKLADYLASLKEVRLFTADVPNRKFLFHKVKIEGGAAKPEKYKEVEITAEHAKLLSISLPPPE</sequence>
<dbReference type="eggNOG" id="arCOG05631">
    <property type="taxonomic scope" value="Archaea"/>
</dbReference>
<dbReference type="OrthoDB" id="91586at2157"/>
<evidence type="ECO:0000313" key="1">
    <source>
        <dbReference type="EMBL" id="ACB40361.1"/>
    </source>
</evidence>
<keyword evidence="2" id="KW-1185">Reference proteome</keyword>
<gene>
    <name evidence="1" type="ordered locus">Tneu_1436</name>
</gene>
<dbReference type="HOGENOM" id="CLU_115255_0_0_2"/>
<dbReference type="Proteomes" id="UP000001694">
    <property type="component" value="Chromosome"/>
</dbReference>
<dbReference type="STRING" id="444157.Tneu_1436"/>
<dbReference type="AlphaFoldDB" id="B1Y9D2"/>
<reference evidence="1" key="1">
    <citation type="submission" date="2008-03" db="EMBL/GenBank/DDBJ databases">
        <title>Complete sequence of Thermoproteus neutrophilus V24Sta.</title>
        <authorList>
            <consortium name="US DOE Joint Genome Institute"/>
            <person name="Copeland A."/>
            <person name="Lucas S."/>
            <person name="Lapidus A."/>
            <person name="Glavina del Rio T."/>
            <person name="Dalin E."/>
            <person name="Tice H."/>
            <person name="Bruce D."/>
            <person name="Goodwin L."/>
            <person name="Pitluck S."/>
            <person name="Sims D."/>
            <person name="Brettin T."/>
            <person name="Detter J.C."/>
            <person name="Han C."/>
            <person name="Kuske C.R."/>
            <person name="Schmutz J."/>
            <person name="Larimer F."/>
            <person name="Land M."/>
            <person name="Hauser L."/>
            <person name="Kyrpides N."/>
            <person name="Mikhailova N."/>
            <person name="Biddle J.F."/>
            <person name="Zhang Z."/>
            <person name="Fitz-Gibbon S.T."/>
            <person name="Lowe T.M."/>
            <person name="Saltikov C."/>
            <person name="House C.H."/>
            <person name="Richardson P."/>
        </authorList>
    </citation>
    <scope>NUCLEOTIDE SEQUENCE [LARGE SCALE GENOMIC DNA]</scope>
    <source>
        <strain evidence="1">V24Sta</strain>
    </source>
</reference>
<dbReference type="KEGG" id="tne:Tneu_1436"/>
<dbReference type="EMBL" id="CP001014">
    <property type="protein sequence ID" value="ACB40361.1"/>
    <property type="molecule type" value="Genomic_DNA"/>
</dbReference>
<dbReference type="RefSeq" id="WP_012350780.1">
    <property type="nucleotide sequence ID" value="NC_010525.1"/>
</dbReference>